<dbReference type="OrthoDB" id="260091at2759"/>
<dbReference type="InterPro" id="IPR001199">
    <property type="entry name" value="Cyt_B5-like_heme/steroid-bd"/>
</dbReference>
<protein>
    <recommendedName>
        <fullName evidence="8">Cytochrome b5 domain-containing protein 1</fullName>
    </recommendedName>
</protein>
<evidence type="ECO:0000256" key="3">
    <source>
        <dbReference type="ARBA" id="ARBA00022617"/>
    </source>
</evidence>
<dbReference type="SUPFAM" id="SSF55856">
    <property type="entry name" value="Cytochrome b5-like heme/steroid binding domain"/>
    <property type="match status" value="1"/>
</dbReference>
<dbReference type="PROSITE" id="PS50255">
    <property type="entry name" value="CYTOCHROME_B5_2"/>
    <property type="match status" value="1"/>
</dbReference>
<keyword evidence="3" id="KW-0349">Heme</keyword>
<dbReference type="Proteomes" id="UP000794436">
    <property type="component" value="Unassembled WGS sequence"/>
</dbReference>
<dbReference type="InterPro" id="IPR036400">
    <property type="entry name" value="Cyt_B5-like_heme/steroid_sf"/>
</dbReference>
<sequence>MADVDVHEQPETAEVEKPVSTRTRALRYYTPREVAMHNTGEDCWVSIFHRILDLSELIQEHRGLLTQPLILHAGEDISHWFDPATQDVRKHVDAGRNVELPFLPYGRFLNVPPPEPTSNWSTTDAVPWWKDAKYVVGKLTTKVRWIEIVNVLTQQHHALEVCCEETIEEIQARYLRFNAHARSYTWKYLDDDDFVPLNMKQTLEENGIPDESPLFEKLDMDEQQYKPSLYIYFNDDLTVA</sequence>
<comment type="subcellular location">
    <subcellularLocation>
        <location evidence="1">Cytoplasm</location>
        <location evidence="1">Cytoskeleton</location>
        <location evidence="1">Cilium axoneme</location>
    </subcellularLocation>
</comment>
<dbReference type="AlphaFoldDB" id="A0A8K1CLP1"/>
<dbReference type="PANTHER" id="PTHR21281">
    <property type="entry name" value="CYTOCHROME B5 DOMAIN-CONTAINING PROTEIN 1"/>
    <property type="match status" value="1"/>
</dbReference>
<keyword evidence="12" id="KW-1185">Reference proteome</keyword>
<evidence type="ECO:0000256" key="1">
    <source>
        <dbReference type="ARBA" id="ARBA00004430"/>
    </source>
</evidence>
<keyword evidence="4" id="KW-0479">Metal-binding</keyword>
<evidence type="ECO:0000256" key="5">
    <source>
        <dbReference type="ARBA" id="ARBA00023004"/>
    </source>
</evidence>
<evidence type="ECO:0000256" key="9">
    <source>
        <dbReference type="ARBA" id="ARBA00046139"/>
    </source>
</evidence>
<evidence type="ECO:0000256" key="4">
    <source>
        <dbReference type="ARBA" id="ARBA00022723"/>
    </source>
</evidence>
<evidence type="ECO:0000313" key="11">
    <source>
        <dbReference type="EMBL" id="TMW64628.1"/>
    </source>
</evidence>
<keyword evidence="7" id="KW-0966">Cell projection</keyword>
<dbReference type="Pfam" id="PF00173">
    <property type="entry name" value="Cyt-b5"/>
    <property type="match status" value="1"/>
</dbReference>
<dbReference type="GO" id="GO:0046872">
    <property type="term" value="F:metal ion binding"/>
    <property type="evidence" value="ECO:0007669"/>
    <property type="project" value="UniProtKB-KW"/>
</dbReference>
<dbReference type="SMART" id="SM01117">
    <property type="entry name" value="Cyt-b5"/>
    <property type="match status" value="1"/>
</dbReference>
<dbReference type="Gene3D" id="3.10.120.10">
    <property type="entry name" value="Cytochrome b5-like heme/steroid binding domain"/>
    <property type="match status" value="1"/>
</dbReference>
<comment type="caution">
    <text evidence="11">The sequence shown here is derived from an EMBL/GenBank/DDBJ whole genome shotgun (WGS) entry which is preliminary data.</text>
</comment>
<name>A0A8K1CLP1_PYTOL</name>
<evidence type="ECO:0000259" key="10">
    <source>
        <dbReference type="PROSITE" id="PS50255"/>
    </source>
</evidence>
<organism evidence="11 12">
    <name type="scientific">Pythium oligandrum</name>
    <name type="common">Mycoparasitic fungus</name>
    <dbReference type="NCBI Taxonomy" id="41045"/>
    <lineage>
        <taxon>Eukaryota</taxon>
        <taxon>Sar</taxon>
        <taxon>Stramenopiles</taxon>
        <taxon>Oomycota</taxon>
        <taxon>Peronosporomycetes</taxon>
        <taxon>Pythiales</taxon>
        <taxon>Pythiaceae</taxon>
        <taxon>Pythium</taxon>
    </lineage>
</organism>
<keyword evidence="6" id="KW-0206">Cytoskeleton</keyword>
<keyword evidence="2" id="KW-0963">Cytoplasm</keyword>
<comment type="function">
    <text evidence="9">Radial spoke stalk protein that binds heme under oxidizing conditions. Required for the coordinated beating of multiple cilia maybe by functioning in a redox signaling pathway.</text>
</comment>
<reference evidence="11" key="1">
    <citation type="submission" date="2019-03" db="EMBL/GenBank/DDBJ databases">
        <title>Long read genome sequence of the mycoparasitic Pythium oligandrum ATCC 38472 isolated from sugarbeet rhizosphere.</title>
        <authorList>
            <person name="Gaulin E."/>
        </authorList>
    </citation>
    <scope>NUCLEOTIDE SEQUENCE</scope>
    <source>
        <strain evidence="11">ATCC 38472_TT</strain>
    </source>
</reference>
<evidence type="ECO:0000313" key="12">
    <source>
        <dbReference type="Proteomes" id="UP000794436"/>
    </source>
</evidence>
<dbReference type="PANTHER" id="PTHR21281:SF0">
    <property type="entry name" value="CYTOCHROME B5 DOMAIN-CONTAINING PROTEIN 1"/>
    <property type="match status" value="1"/>
</dbReference>
<evidence type="ECO:0000256" key="6">
    <source>
        <dbReference type="ARBA" id="ARBA00023212"/>
    </source>
</evidence>
<dbReference type="GO" id="GO:0005930">
    <property type="term" value="C:axoneme"/>
    <property type="evidence" value="ECO:0007669"/>
    <property type="project" value="UniProtKB-SubCell"/>
</dbReference>
<evidence type="ECO:0000256" key="8">
    <source>
        <dbReference type="ARBA" id="ARBA00040649"/>
    </source>
</evidence>
<gene>
    <name evidence="11" type="ORF">Poli38472_011508</name>
</gene>
<dbReference type="EMBL" id="SPLM01000039">
    <property type="protein sequence ID" value="TMW64628.1"/>
    <property type="molecule type" value="Genomic_DNA"/>
</dbReference>
<evidence type="ECO:0000256" key="2">
    <source>
        <dbReference type="ARBA" id="ARBA00022490"/>
    </source>
</evidence>
<evidence type="ECO:0000256" key="7">
    <source>
        <dbReference type="ARBA" id="ARBA00023273"/>
    </source>
</evidence>
<feature type="domain" description="Cytochrome b5 heme-binding" evidence="10">
    <location>
        <begin position="26"/>
        <end position="140"/>
    </location>
</feature>
<accession>A0A8K1CLP1</accession>
<keyword evidence="5" id="KW-0408">Iron</keyword>
<dbReference type="InterPro" id="IPR052320">
    <property type="entry name" value="Cytochrome_b5_domain"/>
</dbReference>
<proteinExistence type="predicted"/>